<evidence type="ECO:0000256" key="2">
    <source>
        <dbReference type="ARBA" id="ARBA00023043"/>
    </source>
</evidence>
<dbReference type="InterPro" id="IPR036770">
    <property type="entry name" value="Ankyrin_rpt-contain_sf"/>
</dbReference>
<accession>A0A9P6SL84</accession>
<dbReference type="EMBL" id="VNKQ01000018">
    <property type="protein sequence ID" value="KAG0645683.1"/>
    <property type="molecule type" value="Genomic_DNA"/>
</dbReference>
<keyword evidence="2 3" id="KW-0040">ANK repeat</keyword>
<dbReference type="AlphaFoldDB" id="A0A9P6SL84"/>
<dbReference type="PRINTS" id="PR01415">
    <property type="entry name" value="ANKYRIN"/>
</dbReference>
<gene>
    <name evidence="5" type="ORF">D0Z07_8713</name>
</gene>
<organism evidence="5 6">
    <name type="scientific">Hyphodiscus hymeniophilus</name>
    <dbReference type="NCBI Taxonomy" id="353542"/>
    <lineage>
        <taxon>Eukaryota</taxon>
        <taxon>Fungi</taxon>
        <taxon>Dikarya</taxon>
        <taxon>Ascomycota</taxon>
        <taxon>Pezizomycotina</taxon>
        <taxon>Leotiomycetes</taxon>
        <taxon>Helotiales</taxon>
        <taxon>Hyphodiscaceae</taxon>
        <taxon>Hyphodiscus</taxon>
    </lineage>
</organism>
<dbReference type="InterPro" id="IPR031352">
    <property type="entry name" value="SesA"/>
</dbReference>
<evidence type="ECO:0000259" key="4">
    <source>
        <dbReference type="Pfam" id="PF17107"/>
    </source>
</evidence>
<sequence>MDPLTAIGLASAIVQFIEFGIKIAERLDELANNASDVPRSLQAISTQLPLLLNSLGRIKSDAHLGTLDFDTRCILRGIVSGCMAQIAEVETMINEISRAPGDSFKVKMKKVFASLRYDEKAWDVERNLQTYISVLILHHVIDSKDAPAPLSEDTFFDVREKRVSPFVERPRLMRQIDEHLHAAARSQTTNPVILLLAGEGKTGKTQLVLEYCYQAHSLNQFRSVFWLDASSLESLYLGFESMYATIKRSADGSRKEKLAFVANFLNNLWHPWLLVLDNYEPALVYNHIMDILPSMGYGGIILITNSEAHDGLGKVIRVPKFLTTNEQTTLNSVLIQEVQRQNEEEIRRAVDLGADVNTLIWDQWPVLHRCALFGLSSSVSFLLEQGAIPNPPGAKVRKPLYWAASGGHAKTASLLLDHEDETGIYSNEAENQAVFNEAAEKGSLEIMRMMRTRREVILNSRNQYNATPLQNAAKHGHMEVLRFLITEGALLENHSQAEGAFIAASSAGHFEVVKVLCGEGKVSPNVLDEDGKTPLACAAASKDPDTRKANGLEVVRYLLSKGADPNPLTGSESPLEQAALHDHMEIVALLLEHGADPMNSLNGTSPLTSAIRFKSPGVIPLLLAAPVRSSTARKAWLERGMRYACRTGDRGVVLQLLEAGADIDAVEDDGLPKGASPLVLAILSGHVKVAQLLIRRGARQDVADERGRLALPLAAESGYEMVVRDLVRAGGEVDGKSGENGDTPLIVAAVGGHEKVVRVLLENGADKEGMNRFGDMALDVAEEKGYKEVVKLLQ</sequence>
<evidence type="ECO:0000313" key="5">
    <source>
        <dbReference type="EMBL" id="KAG0645683.1"/>
    </source>
</evidence>
<feature type="domain" description="NACHT-NTPase and P-loop NTPases N-terminal" evidence="4">
    <location>
        <begin position="11"/>
        <end position="135"/>
    </location>
</feature>
<dbReference type="OrthoDB" id="341259at2759"/>
<dbReference type="Pfam" id="PF00023">
    <property type="entry name" value="Ank"/>
    <property type="match status" value="1"/>
</dbReference>
<dbReference type="InterPro" id="IPR002110">
    <property type="entry name" value="Ankyrin_rpt"/>
</dbReference>
<dbReference type="Gene3D" id="1.25.40.20">
    <property type="entry name" value="Ankyrin repeat-containing domain"/>
    <property type="match status" value="3"/>
</dbReference>
<dbReference type="PROSITE" id="PS50088">
    <property type="entry name" value="ANK_REPEAT"/>
    <property type="match status" value="6"/>
</dbReference>
<dbReference type="SMART" id="SM00248">
    <property type="entry name" value="ANK"/>
    <property type="match status" value="11"/>
</dbReference>
<name>A0A9P6SL84_9HELO</name>
<protein>
    <submittedName>
        <fullName evidence="5">Multiple ankyrin repeat single KH domain-containing</fullName>
    </submittedName>
</protein>
<evidence type="ECO:0000313" key="6">
    <source>
        <dbReference type="Proteomes" id="UP000785200"/>
    </source>
</evidence>
<proteinExistence type="predicted"/>
<evidence type="ECO:0000256" key="3">
    <source>
        <dbReference type="PROSITE-ProRule" id="PRU00023"/>
    </source>
</evidence>
<evidence type="ECO:0000256" key="1">
    <source>
        <dbReference type="ARBA" id="ARBA00022737"/>
    </source>
</evidence>
<feature type="repeat" description="ANK" evidence="3">
    <location>
        <begin position="530"/>
        <end position="570"/>
    </location>
</feature>
<feature type="repeat" description="ANK" evidence="3">
    <location>
        <begin position="740"/>
        <end position="772"/>
    </location>
</feature>
<keyword evidence="1" id="KW-0677">Repeat</keyword>
<dbReference type="Pfam" id="PF12796">
    <property type="entry name" value="Ank_2"/>
    <property type="match status" value="3"/>
</dbReference>
<feature type="repeat" description="ANK" evidence="3">
    <location>
        <begin position="706"/>
        <end position="738"/>
    </location>
</feature>
<comment type="caution">
    <text evidence="5">The sequence shown here is derived from an EMBL/GenBank/DDBJ whole genome shotgun (WGS) entry which is preliminary data.</text>
</comment>
<dbReference type="SUPFAM" id="SSF52540">
    <property type="entry name" value="P-loop containing nucleoside triphosphate hydrolases"/>
    <property type="match status" value="1"/>
</dbReference>
<feature type="repeat" description="ANK" evidence="3">
    <location>
        <begin position="673"/>
        <end position="705"/>
    </location>
</feature>
<keyword evidence="6" id="KW-1185">Reference proteome</keyword>
<dbReference type="Proteomes" id="UP000785200">
    <property type="component" value="Unassembled WGS sequence"/>
</dbReference>
<dbReference type="SUPFAM" id="SSF48403">
    <property type="entry name" value="Ankyrin repeat"/>
    <property type="match status" value="2"/>
</dbReference>
<feature type="repeat" description="ANK" evidence="3">
    <location>
        <begin position="570"/>
        <end position="596"/>
    </location>
</feature>
<dbReference type="InterPro" id="IPR027417">
    <property type="entry name" value="P-loop_NTPase"/>
</dbReference>
<dbReference type="Gene3D" id="3.40.50.300">
    <property type="entry name" value="P-loop containing nucleotide triphosphate hydrolases"/>
    <property type="match status" value="1"/>
</dbReference>
<dbReference type="PANTHER" id="PTHR24189">
    <property type="entry name" value="MYOTROPHIN"/>
    <property type="match status" value="1"/>
</dbReference>
<reference evidence="5" key="1">
    <citation type="submission" date="2019-07" db="EMBL/GenBank/DDBJ databases">
        <title>Hyphodiscus hymeniophilus genome sequencing and assembly.</title>
        <authorList>
            <person name="Kramer G."/>
            <person name="Nodwell J."/>
        </authorList>
    </citation>
    <scope>NUCLEOTIDE SEQUENCE</scope>
    <source>
        <strain evidence="5">ATCC 34498</strain>
    </source>
</reference>
<dbReference type="InterPro" id="IPR050745">
    <property type="entry name" value="Multifunctional_regulatory"/>
</dbReference>
<dbReference type="Pfam" id="PF17107">
    <property type="entry name" value="SesA"/>
    <property type="match status" value="1"/>
</dbReference>
<dbReference type="PANTHER" id="PTHR24189:SF50">
    <property type="entry name" value="ANKYRIN REPEAT AND SOCS BOX PROTEIN 2"/>
    <property type="match status" value="1"/>
</dbReference>
<dbReference type="PROSITE" id="PS50297">
    <property type="entry name" value="ANK_REP_REGION"/>
    <property type="match status" value="5"/>
</dbReference>
<feature type="repeat" description="ANK" evidence="3">
    <location>
        <begin position="464"/>
        <end position="496"/>
    </location>
</feature>